<dbReference type="PANTHER" id="PTHR40267">
    <property type="entry name" value="BLR3294 PROTEIN"/>
    <property type="match status" value="1"/>
</dbReference>
<dbReference type="InterPro" id="IPR026286">
    <property type="entry name" value="MaiA/AMDase"/>
</dbReference>
<dbReference type="PANTHER" id="PTHR40267:SF1">
    <property type="entry name" value="BLR3294 PROTEIN"/>
    <property type="match status" value="1"/>
</dbReference>
<proteinExistence type="predicted"/>
<reference evidence="1" key="1">
    <citation type="submission" date="2018-05" db="EMBL/GenBank/DDBJ databases">
        <authorList>
            <person name="Lanie J.A."/>
            <person name="Ng W.-L."/>
            <person name="Kazmierczak K.M."/>
            <person name="Andrzejewski T.M."/>
            <person name="Davidsen T.M."/>
            <person name="Wayne K.J."/>
            <person name="Tettelin H."/>
            <person name="Glass J.I."/>
            <person name="Rusch D."/>
            <person name="Podicherti R."/>
            <person name="Tsui H.-C.T."/>
            <person name="Winkler M.E."/>
        </authorList>
    </citation>
    <scope>NUCLEOTIDE SEQUENCE</scope>
</reference>
<name>A0A383A7L9_9ZZZZ</name>
<organism evidence="1">
    <name type="scientific">marine metagenome</name>
    <dbReference type="NCBI Taxonomy" id="408172"/>
    <lineage>
        <taxon>unclassified sequences</taxon>
        <taxon>metagenomes</taxon>
        <taxon>ecological metagenomes</taxon>
    </lineage>
</organism>
<sequence length="204" mass="22866">IYVNRIPFENPLNYENYLRMADHFSKIANDILPGEKIDSIAFGCTSGTVAIGEKRIINEIHKAKNGAYVSTPITAALRAFSALKISKVAVLAPYPKEVNESVFNYLTDNNVEITNFHSFNLDNDYDIANVDPNYLIEIINEVDQKDAQAIFISCTALRVVEVIDRLEQSASKFVISSNQALIWDTMRSVNINNPINGYGKLFLN</sequence>
<dbReference type="Gene3D" id="3.40.50.12500">
    <property type="match status" value="1"/>
</dbReference>
<dbReference type="PIRSF" id="PIRSF015736">
    <property type="entry name" value="MI"/>
    <property type="match status" value="1"/>
</dbReference>
<accession>A0A383A7L9</accession>
<feature type="non-terminal residue" evidence="1">
    <location>
        <position position="1"/>
    </location>
</feature>
<evidence type="ECO:0008006" key="2">
    <source>
        <dbReference type="Google" id="ProtNLM"/>
    </source>
</evidence>
<protein>
    <recommendedName>
        <fullName evidence="2">Asp/Glu/hydantoin racemase</fullName>
    </recommendedName>
</protein>
<dbReference type="InterPro" id="IPR053714">
    <property type="entry name" value="Iso_Racemase_Enz_sf"/>
</dbReference>
<gene>
    <name evidence="1" type="ORF">METZ01_LOCUS455882</name>
</gene>
<evidence type="ECO:0000313" key="1">
    <source>
        <dbReference type="EMBL" id="SVE03028.1"/>
    </source>
</evidence>
<dbReference type="AlphaFoldDB" id="A0A383A7L9"/>
<dbReference type="EMBL" id="UINC01189372">
    <property type="protein sequence ID" value="SVE03028.1"/>
    <property type="molecule type" value="Genomic_DNA"/>
</dbReference>
<dbReference type="Pfam" id="PF17645">
    <property type="entry name" value="Amdase"/>
    <property type="match status" value="1"/>
</dbReference>